<dbReference type="PROSITE" id="PS00061">
    <property type="entry name" value="ADH_SHORT"/>
    <property type="match status" value="1"/>
</dbReference>
<keyword evidence="2" id="KW-0560">Oxidoreductase</keyword>
<dbReference type="PANTHER" id="PTHR43639">
    <property type="entry name" value="OXIDOREDUCTASE, SHORT-CHAIN DEHYDROGENASE/REDUCTASE FAMILY (AFU_ORTHOLOGUE AFUA_5G02870)"/>
    <property type="match status" value="1"/>
</dbReference>
<reference evidence="3 4" key="1">
    <citation type="journal article" date="2015" name="Genome Announc.">
        <title>Expanding the biotechnology potential of lactobacilli through comparative genomics of 213 strains and associated genera.</title>
        <authorList>
            <person name="Sun Z."/>
            <person name="Harris H.M."/>
            <person name="McCann A."/>
            <person name="Guo C."/>
            <person name="Argimon S."/>
            <person name="Zhang W."/>
            <person name="Yang X."/>
            <person name="Jeffery I.B."/>
            <person name="Cooney J.C."/>
            <person name="Kagawa T.F."/>
            <person name="Liu W."/>
            <person name="Song Y."/>
            <person name="Salvetti E."/>
            <person name="Wrobel A."/>
            <person name="Rasinkangas P."/>
            <person name="Parkhill J."/>
            <person name="Rea M.C."/>
            <person name="O'Sullivan O."/>
            <person name="Ritari J."/>
            <person name="Douillard F.P."/>
            <person name="Paul Ross R."/>
            <person name="Yang R."/>
            <person name="Briner A.E."/>
            <person name="Felis G.E."/>
            <person name="de Vos W.M."/>
            <person name="Barrangou R."/>
            <person name="Klaenhammer T.R."/>
            <person name="Caufield P.W."/>
            <person name="Cui Y."/>
            <person name="Zhang H."/>
            <person name="O'Toole P.W."/>
        </authorList>
    </citation>
    <scope>NUCLEOTIDE SEQUENCE [LARGE SCALE GENOMIC DNA]</scope>
    <source>
        <strain evidence="3 4">DSM 16982</strain>
    </source>
</reference>
<protein>
    <submittedName>
        <fullName evidence="3">Acetoin reductase</fullName>
    </submittedName>
</protein>
<dbReference type="InterPro" id="IPR002347">
    <property type="entry name" value="SDR_fam"/>
</dbReference>
<proteinExistence type="inferred from homology"/>
<dbReference type="Pfam" id="PF13561">
    <property type="entry name" value="adh_short_C2"/>
    <property type="match status" value="1"/>
</dbReference>
<dbReference type="FunFam" id="3.40.50.720:FF:000084">
    <property type="entry name" value="Short-chain dehydrogenase reductase"/>
    <property type="match status" value="1"/>
</dbReference>
<dbReference type="SUPFAM" id="SSF51735">
    <property type="entry name" value="NAD(P)-binding Rossmann-fold domains"/>
    <property type="match status" value="1"/>
</dbReference>
<sequence>MTTNKLQNKIAVVTGGGSGIGKEIALKLAQEGAQVTIIGRTEATLQDSANQHTNINYQVTDVTSKESVAALMDKIKANYGHLDILVNNAGVAPVTPLSDVKDKEITTTFKINVFGIIYMTQAALPLLKVNQSNIINISSTVADRPMANMSVYSASKAAVRALTVSWAKELAHDNVRVNTVNVGPIETPIYDKTDLTPEEAKAHHDGVAKNILLGHFGQPADIANAVAFLASDDAEFVTAADYKVDGGFLA</sequence>
<dbReference type="InterPro" id="IPR036291">
    <property type="entry name" value="NAD(P)-bd_dom_sf"/>
</dbReference>
<gene>
    <name evidence="3" type="ORF">FD31_GL000134</name>
</gene>
<dbReference type="PANTHER" id="PTHR43639:SF1">
    <property type="entry name" value="SHORT-CHAIN DEHYDROGENASE_REDUCTASE FAMILY PROTEIN"/>
    <property type="match status" value="1"/>
</dbReference>
<evidence type="ECO:0000313" key="3">
    <source>
        <dbReference type="EMBL" id="KRM18652.1"/>
    </source>
</evidence>
<dbReference type="PRINTS" id="PR00081">
    <property type="entry name" value="GDHRDH"/>
</dbReference>
<dbReference type="PATRIC" id="fig|1423774.3.peg.137"/>
<dbReference type="EMBL" id="AZFV01000001">
    <property type="protein sequence ID" value="KRM18652.1"/>
    <property type="molecule type" value="Genomic_DNA"/>
</dbReference>
<dbReference type="Gene3D" id="3.40.50.720">
    <property type="entry name" value="NAD(P)-binding Rossmann-like Domain"/>
    <property type="match status" value="1"/>
</dbReference>
<name>A0A0R1WWE7_9LACO</name>
<dbReference type="GO" id="GO:0016491">
    <property type="term" value="F:oxidoreductase activity"/>
    <property type="evidence" value="ECO:0007669"/>
    <property type="project" value="UniProtKB-KW"/>
</dbReference>
<organism evidence="3 4">
    <name type="scientific">Companilactobacillus nantensis DSM 16982</name>
    <dbReference type="NCBI Taxonomy" id="1423774"/>
    <lineage>
        <taxon>Bacteria</taxon>
        <taxon>Bacillati</taxon>
        <taxon>Bacillota</taxon>
        <taxon>Bacilli</taxon>
        <taxon>Lactobacillales</taxon>
        <taxon>Lactobacillaceae</taxon>
        <taxon>Companilactobacillus</taxon>
    </lineage>
</organism>
<dbReference type="PRINTS" id="PR00080">
    <property type="entry name" value="SDRFAMILY"/>
</dbReference>
<keyword evidence="4" id="KW-1185">Reference proteome</keyword>
<dbReference type="AlphaFoldDB" id="A0A0R1WWE7"/>
<comment type="caution">
    <text evidence="3">The sequence shown here is derived from an EMBL/GenBank/DDBJ whole genome shotgun (WGS) entry which is preliminary data.</text>
</comment>
<dbReference type="CDD" id="cd05233">
    <property type="entry name" value="SDR_c"/>
    <property type="match status" value="1"/>
</dbReference>
<evidence type="ECO:0000313" key="4">
    <source>
        <dbReference type="Proteomes" id="UP000051302"/>
    </source>
</evidence>
<dbReference type="Proteomes" id="UP000051302">
    <property type="component" value="Unassembled WGS sequence"/>
</dbReference>
<accession>A0A0R1WWE7</accession>
<dbReference type="GO" id="GO:0008206">
    <property type="term" value="P:bile acid metabolic process"/>
    <property type="evidence" value="ECO:0007669"/>
    <property type="project" value="UniProtKB-ARBA"/>
</dbReference>
<dbReference type="RefSeq" id="WP_057890828.1">
    <property type="nucleotide sequence ID" value="NZ_AZFV01000001.1"/>
</dbReference>
<evidence type="ECO:0000256" key="1">
    <source>
        <dbReference type="ARBA" id="ARBA00006484"/>
    </source>
</evidence>
<dbReference type="InterPro" id="IPR020904">
    <property type="entry name" value="Sc_DH/Rdtase_CS"/>
</dbReference>
<dbReference type="STRING" id="1423774.FD31_GL000134"/>
<evidence type="ECO:0000256" key="2">
    <source>
        <dbReference type="ARBA" id="ARBA00023002"/>
    </source>
</evidence>
<comment type="similarity">
    <text evidence="1">Belongs to the short-chain dehydrogenases/reductases (SDR) family.</text>
</comment>